<dbReference type="SUPFAM" id="SSF57667">
    <property type="entry name" value="beta-beta-alpha zinc fingers"/>
    <property type="match status" value="1"/>
</dbReference>
<sequence>MEETKKLGYDTTCPFNPAHLLTGESMQKHLLKCKKQHKSSNLIVCPFNQTHYIRKSEYAQHIKVCPDRILIESCRYTEKNDARGGTNAGQRQETAQPNYTAETTSYNGNDEENWDDMDVPAYNPLKYCLENKVIRQANHLTPAEKRAFYEEERIRHMELSKKLQQ</sequence>
<dbReference type="PANTHER" id="PTHR21402:SF5">
    <property type="entry name" value="GAMETOCYTE SPECIFIC FACTOR 1"/>
    <property type="match status" value="1"/>
</dbReference>
<dbReference type="Pfam" id="PF05253">
    <property type="entry name" value="zf-U11-48K"/>
    <property type="match status" value="2"/>
</dbReference>
<dbReference type="GO" id="GO:0008270">
    <property type="term" value="F:zinc ion binding"/>
    <property type="evidence" value="ECO:0007669"/>
    <property type="project" value="UniProtKB-KW"/>
</dbReference>
<keyword evidence="2" id="KW-0863">Zinc-finger</keyword>
<feature type="domain" description="CHHC U11-48K-type" evidence="5">
    <location>
        <begin position="10"/>
        <end position="37"/>
    </location>
</feature>
<evidence type="ECO:0000256" key="4">
    <source>
        <dbReference type="SAM" id="MobiDB-lite"/>
    </source>
</evidence>
<dbReference type="PANTHER" id="PTHR21402">
    <property type="entry name" value="GAMETOCYTE SPECIFIC FACTOR 1-RELATED"/>
    <property type="match status" value="1"/>
</dbReference>
<evidence type="ECO:0000259" key="5">
    <source>
        <dbReference type="PROSITE" id="PS51800"/>
    </source>
</evidence>
<dbReference type="InterPro" id="IPR022776">
    <property type="entry name" value="TRM13/UPF0224_CHHC_Znf_dom"/>
</dbReference>
<dbReference type="VEuPathDB" id="VectorBase:ADAR2_002265"/>
<keyword evidence="3" id="KW-0862">Zinc</keyword>
<feature type="region of interest" description="Disordered" evidence="4">
    <location>
        <begin position="80"/>
        <end position="115"/>
    </location>
</feature>
<evidence type="ECO:0000313" key="6">
    <source>
        <dbReference type="EMBL" id="MBW70746.1"/>
    </source>
</evidence>
<dbReference type="AlphaFoldDB" id="A0A2M4CZJ8"/>
<protein>
    <recommendedName>
        <fullName evidence="5">CHHC U11-48K-type domain-containing protein</fullName>
    </recommendedName>
</protein>
<evidence type="ECO:0000256" key="2">
    <source>
        <dbReference type="ARBA" id="ARBA00022771"/>
    </source>
</evidence>
<evidence type="ECO:0000256" key="1">
    <source>
        <dbReference type="ARBA" id="ARBA00022723"/>
    </source>
</evidence>
<dbReference type="EMBL" id="GGFL01006568">
    <property type="protein sequence ID" value="MBW70746.1"/>
    <property type="molecule type" value="Transcribed_RNA"/>
</dbReference>
<feature type="domain" description="CHHC U11-48K-type" evidence="5">
    <location>
        <begin position="42"/>
        <end position="69"/>
    </location>
</feature>
<dbReference type="VEuPathDB" id="VectorBase:ADAC001609"/>
<feature type="compositionally biased region" description="Polar residues" evidence="4">
    <location>
        <begin position="88"/>
        <end position="108"/>
    </location>
</feature>
<proteinExistence type="predicted"/>
<keyword evidence="1" id="KW-0479">Metal-binding</keyword>
<organism evidence="6">
    <name type="scientific">Anopheles darlingi</name>
    <name type="common">Mosquito</name>
    <dbReference type="NCBI Taxonomy" id="43151"/>
    <lineage>
        <taxon>Eukaryota</taxon>
        <taxon>Metazoa</taxon>
        <taxon>Ecdysozoa</taxon>
        <taxon>Arthropoda</taxon>
        <taxon>Hexapoda</taxon>
        <taxon>Insecta</taxon>
        <taxon>Pterygota</taxon>
        <taxon>Neoptera</taxon>
        <taxon>Endopterygota</taxon>
        <taxon>Diptera</taxon>
        <taxon>Nematocera</taxon>
        <taxon>Culicoidea</taxon>
        <taxon>Culicidae</taxon>
        <taxon>Anophelinae</taxon>
        <taxon>Anopheles</taxon>
    </lineage>
</organism>
<reference evidence="6" key="1">
    <citation type="submission" date="2018-01" db="EMBL/GenBank/DDBJ databases">
        <title>An insight into the sialome of Amazonian anophelines.</title>
        <authorList>
            <person name="Ribeiro J.M."/>
            <person name="Scarpassa V."/>
            <person name="Calvo E."/>
        </authorList>
    </citation>
    <scope>NUCLEOTIDE SEQUENCE</scope>
</reference>
<dbReference type="InterPro" id="IPR036236">
    <property type="entry name" value="Znf_C2H2_sf"/>
</dbReference>
<accession>A0A2M4CZJ8</accession>
<evidence type="ECO:0000256" key="3">
    <source>
        <dbReference type="ARBA" id="ARBA00022833"/>
    </source>
</evidence>
<dbReference type="InterPro" id="IPR051591">
    <property type="entry name" value="UPF0224_FAM112_RNA_Proc"/>
</dbReference>
<dbReference type="PROSITE" id="PS51800">
    <property type="entry name" value="ZF_CHHC_U11_48K"/>
    <property type="match status" value="2"/>
</dbReference>
<name>A0A2M4CZJ8_ANODA</name>